<dbReference type="GO" id="GO:0006351">
    <property type="term" value="P:DNA-templated transcription"/>
    <property type="evidence" value="ECO:0007669"/>
    <property type="project" value="UniProtKB-UniRule"/>
</dbReference>
<evidence type="ECO:0000256" key="2">
    <source>
        <dbReference type="ARBA" id="ARBA00008122"/>
    </source>
</evidence>
<dbReference type="InterPro" id="IPR014977">
    <property type="entry name" value="WRC_dom"/>
</dbReference>
<keyword evidence="5" id="KW-0805">Transcription regulation</keyword>
<dbReference type="InterPro" id="IPR031137">
    <property type="entry name" value="GRF"/>
</dbReference>
<dbReference type="AlphaFoldDB" id="A0A7J7L9H1"/>
<evidence type="ECO:0000256" key="4">
    <source>
        <dbReference type="PROSITE-ProRule" id="PRU01002"/>
    </source>
</evidence>
<dbReference type="GO" id="GO:0032502">
    <property type="term" value="P:developmental process"/>
    <property type="evidence" value="ECO:0007669"/>
    <property type="project" value="InterPro"/>
</dbReference>
<proteinExistence type="inferred from homology"/>
<evidence type="ECO:0000256" key="5">
    <source>
        <dbReference type="RuleBase" id="RU367127"/>
    </source>
</evidence>
<name>A0A7J7L9H1_9MAGN</name>
<feature type="domain" description="QLQ" evidence="7">
    <location>
        <begin position="3"/>
        <end position="38"/>
    </location>
</feature>
<gene>
    <name evidence="9" type="ORF">GIB67_040341</name>
</gene>
<keyword evidence="3 4" id="KW-0539">Nucleus</keyword>
<keyword evidence="10" id="KW-1185">Reference proteome</keyword>
<dbReference type="PANTHER" id="PTHR31602:SF46">
    <property type="entry name" value="GROWTH-REGULATING FACTOR 6"/>
    <property type="match status" value="1"/>
</dbReference>
<dbReference type="PANTHER" id="PTHR31602">
    <property type="entry name" value="GROWTH-REGULATING FACTOR 5"/>
    <property type="match status" value="1"/>
</dbReference>
<evidence type="ECO:0000256" key="1">
    <source>
        <dbReference type="ARBA" id="ARBA00004123"/>
    </source>
</evidence>
<organism evidence="9 10">
    <name type="scientific">Kingdonia uniflora</name>
    <dbReference type="NCBI Taxonomy" id="39325"/>
    <lineage>
        <taxon>Eukaryota</taxon>
        <taxon>Viridiplantae</taxon>
        <taxon>Streptophyta</taxon>
        <taxon>Embryophyta</taxon>
        <taxon>Tracheophyta</taxon>
        <taxon>Spermatophyta</taxon>
        <taxon>Magnoliopsida</taxon>
        <taxon>Ranunculales</taxon>
        <taxon>Circaeasteraceae</taxon>
        <taxon>Kingdonia</taxon>
    </lineage>
</organism>
<accession>A0A7J7L9H1</accession>
<keyword evidence="5" id="KW-0804">Transcription</keyword>
<dbReference type="GO" id="GO:0005634">
    <property type="term" value="C:nucleus"/>
    <property type="evidence" value="ECO:0007669"/>
    <property type="project" value="UniProtKB-SubCell"/>
</dbReference>
<dbReference type="Pfam" id="PF08879">
    <property type="entry name" value="WRC"/>
    <property type="match status" value="1"/>
</dbReference>
<dbReference type="EMBL" id="JACGCM010002525">
    <property type="protein sequence ID" value="KAF6139194.1"/>
    <property type="molecule type" value="Genomic_DNA"/>
</dbReference>
<evidence type="ECO:0000259" key="8">
    <source>
        <dbReference type="PROSITE" id="PS51667"/>
    </source>
</evidence>
<dbReference type="GO" id="GO:0005524">
    <property type="term" value="F:ATP binding"/>
    <property type="evidence" value="ECO:0007669"/>
    <property type="project" value="UniProtKB-UniRule"/>
</dbReference>
<reference evidence="9 10" key="1">
    <citation type="journal article" date="2020" name="IScience">
        <title>Genome Sequencing of the Endangered Kingdonia uniflora (Circaeasteraceae, Ranunculales) Reveals Potential Mechanisms of Evolutionary Specialization.</title>
        <authorList>
            <person name="Sun Y."/>
            <person name="Deng T."/>
            <person name="Zhang A."/>
            <person name="Moore M.J."/>
            <person name="Landis J.B."/>
            <person name="Lin N."/>
            <person name="Zhang H."/>
            <person name="Zhang X."/>
            <person name="Huang J."/>
            <person name="Zhang X."/>
            <person name="Sun H."/>
            <person name="Wang H."/>
        </authorList>
    </citation>
    <scope>NUCLEOTIDE SEQUENCE [LARGE SCALE GENOMIC DNA]</scope>
    <source>
        <strain evidence="9">TB1705</strain>
        <tissue evidence="9">Leaf</tissue>
    </source>
</reference>
<feature type="compositionally biased region" description="Low complexity" evidence="6">
    <location>
        <begin position="125"/>
        <end position="139"/>
    </location>
</feature>
<evidence type="ECO:0000256" key="6">
    <source>
        <dbReference type="SAM" id="MobiDB-lite"/>
    </source>
</evidence>
<dbReference type="PROSITE" id="PS51667">
    <property type="entry name" value="WRC"/>
    <property type="match status" value="1"/>
</dbReference>
<evidence type="ECO:0000259" key="7">
    <source>
        <dbReference type="PROSITE" id="PS51666"/>
    </source>
</evidence>
<dbReference type="InterPro" id="IPR014978">
    <property type="entry name" value="Gln-Leu-Gln_QLQ"/>
</dbReference>
<dbReference type="Pfam" id="PF08880">
    <property type="entry name" value="QLQ"/>
    <property type="match status" value="1"/>
</dbReference>
<comment type="subcellular location">
    <subcellularLocation>
        <location evidence="1 4 5">Nucleus</location>
    </subcellularLocation>
</comment>
<evidence type="ECO:0000313" key="10">
    <source>
        <dbReference type="Proteomes" id="UP000541444"/>
    </source>
</evidence>
<dbReference type="SMART" id="SM00951">
    <property type="entry name" value="QLQ"/>
    <property type="match status" value="1"/>
</dbReference>
<comment type="similarity">
    <text evidence="2 5">Belongs to the GRF family.</text>
</comment>
<sequence length="269" mass="31245">MSPFTSSQWQELEQQALIFKHMVSGIPIPSELIFHFRRSLDSSRLMFTHQPMGMGWGCLDMSLGLGRKIDPEPGRCRRTDGKKWRCAKEAFSDSKYCERHMHRGRNRSRKQVEVLTTPFISSIAKTSSNTSNNNINNSTETHHFQDHPHYKSPDIGFSILNNNTHFGSHSKSDTGDYSNKYNTYEAKEEVDDSWQLKMSSYSPIAQSRQKICSVMQSDYSQLQFSKDQHQHCLVMGSDFNSENQVNEESDDEPQFPLRHFFPIYNSRWI</sequence>
<protein>
    <recommendedName>
        <fullName evidence="5">Growth-regulating factor</fullName>
    </recommendedName>
</protein>
<dbReference type="PROSITE" id="PS51666">
    <property type="entry name" value="QLQ"/>
    <property type="match status" value="1"/>
</dbReference>
<evidence type="ECO:0000313" key="9">
    <source>
        <dbReference type="EMBL" id="KAF6139194.1"/>
    </source>
</evidence>
<dbReference type="Proteomes" id="UP000541444">
    <property type="component" value="Unassembled WGS sequence"/>
</dbReference>
<comment type="function">
    <text evidence="5">Transcription activator.</text>
</comment>
<comment type="caution">
    <text evidence="9">The sequence shown here is derived from an EMBL/GenBank/DDBJ whole genome shotgun (WGS) entry which is preliminary data.</text>
</comment>
<feature type="region of interest" description="Disordered" evidence="6">
    <location>
        <begin position="125"/>
        <end position="147"/>
    </location>
</feature>
<feature type="short sequence motif" description="Bipartite nuclear localization signal" evidence="4">
    <location>
        <begin position="103"/>
        <end position="110"/>
    </location>
</feature>
<feature type="domain" description="WRC" evidence="8">
    <location>
        <begin position="70"/>
        <end position="114"/>
    </location>
</feature>
<comment type="domain">
    <text evidence="5">The QLQ domain and WRC domain may be involved in protein-protein interaction and DNA-binding, respectively.</text>
</comment>
<keyword evidence="5" id="KW-0010">Activator</keyword>
<dbReference type="OrthoDB" id="1927209at2759"/>
<feature type="short sequence motif" description="Bipartite nuclear localization signal" evidence="4">
    <location>
        <begin position="75"/>
        <end position="85"/>
    </location>
</feature>
<dbReference type="GO" id="GO:0006355">
    <property type="term" value="P:regulation of DNA-templated transcription"/>
    <property type="evidence" value="ECO:0007669"/>
    <property type="project" value="InterPro"/>
</dbReference>
<evidence type="ECO:0000256" key="3">
    <source>
        <dbReference type="ARBA" id="ARBA00023242"/>
    </source>
</evidence>